<organism evidence="8 9">
    <name type="scientific">Intoshia linei</name>
    <dbReference type="NCBI Taxonomy" id="1819745"/>
    <lineage>
        <taxon>Eukaryota</taxon>
        <taxon>Metazoa</taxon>
        <taxon>Spiralia</taxon>
        <taxon>Lophotrochozoa</taxon>
        <taxon>Mesozoa</taxon>
        <taxon>Orthonectida</taxon>
        <taxon>Rhopaluridae</taxon>
        <taxon>Intoshia</taxon>
    </lineage>
</organism>
<dbReference type="NCBIfam" id="TIGR03953">
    <property type="entry name" value="rplD_bact"/>
    <property type="match status" value="1"/>
</dbReference>
<dbReference type="GO" id="GO:1990904">
    <property type="term" value="C:ribonucleoprotein complex"/>
    <property type="evidence" value="ECO:0007669"/>
    <property type="project" value="UniProtKB-KW"/>
</dbReference>
<dbReference type="FunFam" id="3.40.1370.10:FF:000005">
    <property type="entry name" value="39S ribosomal protein L4, mitochondrial"/>
    <property type="match status" value="1"/>
</dbReference>
<dbReference type="Proteomes" id="UP000078046">
    <property type="component" value="Unassembled WGS sequence"/>
</dbReference>
<dbReference type="InterPro" id="IPR002136">
    <property type="entry name" value="Ribosomal_uL4"/>
</dbReference>
<dbReference type="PANTHER" id="PTHR10746:SF6">
    <property type="entry name" value="LARGE RIBOSOMAL SUBUNIT PROTEIN UL4M"/>
    <property type="match status" value="1"/>
</dbReference>
<protein>
    <recommendedName>
        <fullName evidence="6">Large ribosomal subunit protein uL4m</fullName>
    </recommendedName>
    <alternativeName>
        <fullName evidence="7">39S ribosomal protein L4, mitochondrial</fullName>
    </alternativeName>
</protein>
<gene>
    <name evidence="8" type="ORF">A3Q56_00853</name>
</gene>
<evidence type="ECO:0000256" key="2">
    <source>
        <dbReference type="ARBA" id="ARBA00010528"/>
    </source>
</evidence>
<dbReference type="InterPro" id="IPR013005">
    <property type="entry name" value="Ribosomal_uL4-like"/>
</dbReference>
<dbReference type="OrthoDB" id="275876at2759"/>
<keyword evidence="9" id="KW-1185">Reference proteome</keyword>
<dbReference type="Gene3D" id="3.40.1370.10">
    <property type="match status" value="1"/>
</dbReference>
<dbReference type="Pfam" id="PF00573">
    <property type="entry name" value="Ribosomal_L4"/>
    <property type="match status" value="1"/>
</dbReference>
<dbReference type="InterPro" id="IPR023574">
    <property type="entry name" value="Ribosomal_uL4_dom_sf"/>
</dbReference>
<dbReference type="AlphaFoldDB" id="A0A177BB10"/>
<dbReference type="SUPFAM" id="SSF52166">
    <property type="entry name" value="Ribosomal protein L4"/>
    <property type="match status" value="1"/>
</dbReference>
<keyword evidence="3" id="KW-0689">Ribosomal protein</keyword>
<keyword evidence="4" id="KW-0496">Mitochondrion</keyword>
<comment type="caution">
    <text evidence="8">The sequence shown here is derived from an EMBL/GenBank/DDBJ whole genome shotgun (WGS) entry which is preliminary data.</text>
</comment>
<comment type="similarity">
    <text evidence="2">Belongs to the universal ribosomal protein uL4 family.</text>
</comment>
<comment type="subcellular location">
    <subcellularLocation>
        <location evidence="1">Mitochondrion</location>
    </subcellularLocation>
</comment>
<dbReference type="GO" id="GO:0005840">
    <property type="term" value="C:ribosome"/>
    <property type="evidence" value="ECO:0007669"/>
    <property type="project" value="UniProtKB-KW"/>
</dbReference>
<evidence type="ECO:0000256" key="6">
    <source>
        <dbReference type="ARBA" id="ARBA00040565"/>
    </source>
</evidence>
<reference evidence="8 9" key="1">
    <citation type="submission" date="2016-04" db="EMBL/GenBank/DDBJ databases">
        <title>The genome of Intoshia linei affirms orthonectids as highly simplified spiralians.</title>
        <authorList>
            <person name="Mikhailov K.V."/>
            <person name="Slusarev G.S."/>
            <person name="Nikitin M.A."/>
            <person name="Logacheva M.D."/>
            <person name="Penin A."/>
            <person name="Aleoshin V."/>
            <person name="Panchin Y.V."/>
        </authorList>
    </citation>
    <scope>NUCLEOTIDE SEQUENCE [LARGE SCALE GENOMIC DNA]</scope>
    <source>
        <strain evidence="8">Intl2013</strain>
        <tissue evidence="8">Whole animal</tissue>
    </source>
</reference>
<dbReference type="GO" id="GO:0006412">
    <property type="term" value="P:translation"/>
    <property type="evidence" value="ECO:0007669"/>
    <property type="project" value="InterPro"/>
</dbReference>
<evidence type="ECO:0000256" key="4">
    <source>
        <dbReference type="ARBA" id="ARBA00023128"/>
    </source>
</evidence>
<evidence type="ECO:0000313" key="8">
    <source>
        <dbReference type="EMBL" id="OAF71380.1"/>
    </source>
</evidence>
<dbReference type="GO" id="GO:0005743">
    <property type="term" value="C:mitochondrial inner membrane"/>
    <property type="evidence" value="ECO:0007669"/>
    <property type="project" value="UniProtKB-ARBA"/>
</dbReference>
<evidence type="ECO:0000256" key="1">
    <source>
        <dbReference type="ARBA" id="ARBA00004173"/>
    </source>
</evidence>
<name>A0A177BB10_9BILA</name>
<evidence type="ECO:0000256" key="3">
    <source>
        <dbReference type="ARBA" id="ARBA00022980"/>
    </source>
</evidence>
<sequence>MNVLKYFLNGSKIIQRKFSSVAHASNNLNTEYGVWLESLKKVENEKLDIIKLDSKVFLSNPRLDVLWWNVDWQKRLNKFNYAFFPNRAQMRGGGKKPWRQKGLGRARAGSIRSPLFVNGGKTFGPQGAASRFYMLPYNTRVLGLKTALSFKLLQGDLHVVDSLFIPVPSKNYIEKLMETRKWGFSVQYVTTNDENTANLIEACSNIKGFSVLPVEALNVYGLLKHETIVITQKAVEHIQDCIIKCSNKLDYREKAYKAQRKKLLNNQQLINNLL</sequence>
<dbReference type="EMBL" id="LWCA01000056">
    <property type="protein sequence ID" value="OAF71380.1"/>
    <property type="molecule type" value="Genomic_DNA"/>
</dbReference>
<dbReference type="PANTHER" id="PTHR10746">
    <property type="entry name" value="50S RIBOSOMAL PROTEIN L4"/>
    <property type="match status" value="1"/>
</dbReference>
<evidence type="ECO:0000256" key="7">
    <source>
        <dbReference type="ARBA" id="ARBA00082711"/>
    </source>
</evidence>
<evidence type="ECO:0000256" key="5">
    <source>
        <dbReference type="ARBA" id="ARBA00023274"/>
    </source>
</evidence>
<keyword evidence="5" id="KW-0687">Ribonucleoprotein</keyword>
<dbReference type="GO" id="GO:0003735">
    <property type="term" value="F:structural constituent of ribosome"/>
    <property type="evidence" value="ECO:0007669"/>
    <property type="project" value="InterPro"/>
</dbReference>
<accession>A0A177BB10</accession>
<proteinExistence type="inferred from homology"/>
<evidence type="ECO:0000313" key="9">
    <source>
        <dbReference type="Proteomes" id="UP000078046"/>
    </source>
</evidence>